<evidence type="ECO:0000256" key="7">
    <source>
        <dbReference type="ARBA" id="ARBA00023289"/>
    </source>
</evidence>
<comment type="similarity">
    <text evidence="2">Belongs to the small GTPase superfamily. Rab family.</text>
</comment>
<proteinExistence type="inferred from homology"/>
<sequence>MASDLQQRDIESLDTAVDPNFDYMYKVLIVGNSGVGKTAFLVRYCDDTFSPSFVATVGIDFKVKSLFRQDKRIKLQIWDTAGQERYRTITTAYYRGAMGFILMFDLTNEESFLAVKGWSSTIKDMSWENSQMVLVGNKSDLTESRVISKEQGLDLAQSLGVDYYETSAKDDLNVKQTFETLVDLISEKMAESIEKNPNFVPRGSRPRQAETKEVAASGCGC</sequence>
<dbReference type="InterPro" id="IPR027417">
    <property type="entry name" value="P-loop_NTPase"/>
</dbReference>
<accession>A1XKR7</accession>
<evidence type="ECO:0000256" key="8">
    <source>
        <dbReference type="SAM" id="MobiDB-lite"/>
    </source>
</evidence>
<keyword evidence="3" id="KW-0547">Nucleotide-binding</keyword>
<evidence type="ECO:0000256" key="5">
    <source>
        <dbReference type="ARBA" id="ARBA00023136"/>
    </source>
</evidence>
<protein>
    <submittedName>
        <fullName evidence="9">Rab3</fullName>
    </submittedName>
</protein>
<feature type="region of interest" description="Disordered" evidence="8">
    <location>
        <begin position="196"/>
        <end position="221"/>
    </location>
</feature>
<dbReference type="PROSITE" id="PS51420">
    <property type="entry name" value="RHO"/>
    <property type="match status" value="1"/>
</dbReference>
<dbReference type="InterPro" id="IPR050305">
    <property type="entry name" value="Small_GTPase_Rab"/>
</dbReference>
<dbReference type="BRENDA" id="3.6.5.2">
    <property type="organism ID" value="7896"/>
</dbReference>
<evidence type="ECO:0000256" key="3">
    <source>
        <dbReference type="ARBA" id="ARBA00022741"/>
    </source>
</evidence>
<dbReference type="FunFam" id="3.40.50.300:FF:000586">
    <property type="entry name" value="Rab family GTPase"/>
    <property type="match status" value="1"/>
</dbReference>
<evidence type="ECO:0000256" key="1">
    <source>
        <dbReference type="ARBA" id="ARBA00004308"/>
    </source>
</evidence>
<reference evidence="9" key="1">
    <citation type="journal article" date="2007" name="J. Mol. Evol.">
        <title>Ras-like small GTPases form a large family of proteins in the marine sponge Suberites domuncula.</title>
        <authorList>
            <person name="Cetkovic H."/>
            <person name="Mikoc A."/>
            <person name="Muller W.E."/>
            <person name="Gamulin V."/>
        </authorList>
    </citation>
    <scope>NUCLEOTIDE SEQUENCE</scope>
</reference>
<dbReference type="PROSITE" id="PS51421">
    <property type="entry name" value="RAS"/>
    <property type="match status" value="1"/>
</dbReference>
<dbReference type="NCBIfam" id="TIGR00231">
    <property type="entry name" value="small_GTP"/>
    <property type="match status" value="1"/>
</dbReference>
<dbReference type="AlphaFoldDB" id="A1XKR7"/>
<evidence type="ECO:0000313" key="9">
    <source>
        <dbReference type="EMBL" id="ABD65430.1"/>
    </source>
</evidence>
<name>A1XKR7_SUBDO</name>
<evidence type="ECO:0000256" key="4">
    <source>
        <dbReference type="ARBA" id="ARBA00023134"/>
    </source>
</evidence>
<dbReference type="SMART" id="SM00175">
    <property type="entry name" value="RAB"/>
    <property type="match status" value="1"/>
</dbReference>
<dbReference type="GO" id="GO:0003924">
    <property type="term" value="F:GTPase activity"/>
    <property type="evidence" value="ECO:0007669"/>
    <property type="project" value="InterPro"/>
</dbReference>
<dbReference type="EMBL" id="DQ414559">
    <property type="protein sequence ID" value="ABD65430.1"/>
    <property type="molecule type" value="Genomic_DNA"/>
</dbReference>
<evidence type="ECO:0000256" key="6">
    <source>
        <dbReference type="ARBA" id="ARBA00023288"/>
    </source>
</evidence>
<organism evidence="9">
    <name type="scientific">Suberites domuncula</name>
    <name type="common">Sponge</name>
    <dbReference type="NCBI Taxonomy" id="55567"/>
    <lineage>
        <taxon>Eukaryota</taxon>
        <taxon>Metazoa</taxon>
        <taxon>Porifera</taxon>
        <taxon>Demospongiae</taxon>
        <taxon>Heteroscleromorpha</taxon>
        <taxon>Suberitida</taxon>
        <taxon>Suberitidae</taxon>
        <taxon>Suberites</taxon>
    </lineage>
</organism>
<keyword evidence="5" id="KW-0472">Membrane</keyword>
<dbReference type="InterPro" id="IPR005225">
    <property type="entry name" value="Small_GTP-bd"/>
</dbReference>
<dbReference type="InterPro" id="IPR001806">
    <property type="entry name" value="Small_GTPase"/>
</dbReference>
<keyword evidence="6" id="KW-0449">Lipoprotein</keyword>
<dbReference type="Pfam" id="PF00071">
    <property type="entry name" value="Ras"/>
    <property type="match status" value="1"/>
</dbReference>
<dbReference type="GO" id="GO:0012505">
    <property type="term" value="C:endomembrane system"/>
    <property type="evidence" value="ECO:0007669"/>
    <property type="project" value="UniProtKB-SubCell"/>
</dbReference>
<dbReference type="SMART" id="SM00174">
    <property type="entry name" value="RHO"/>
    <property type="match status" value="1"/>
</dbReference>
<comment type="subcellular location">
    <subcellularLocation>
        <location evidence="1">Endomembrane system</location>
    </subcellularLocation>
</comment>
<dbReference type="SMART" id="SM00173">
    <property type="entry name" value="RAS"/>
    <property type="match status" value="1"/>
</dbReference>
<evidence type="ECO:0000256" key="2">
    <source>
        <dbReference type="ARBA" id="ARBA00006270"/>
    </source>
</evidence>
<dbReference type="GO" id="GO:0005525">
    <property type="term" value="F:GTP binding"/>
    <property type="evidence" value="ECO:0007669"/>
    <property type="project" value="UniProtKB-KW"/>
</dbReference>
<dbReference type="Gene3D" id="3.40.50.300">
    <property type="entry name" value="P-loop containing nucleotide triphosphate hydrolases"/>
    <property type="match status" value="1"/>
</dbReference>
<dbReference type="SUPFAM" id="SSF52540">
    <property type="entry name" value="P-loop containing nucleoside triphosphate hydrolases"/>
    <property type="match status" value="1"/>
</dbReference>
<keyword evidence="7" id="KW-0636">Prenylation</keyword>
<dbReference type="PANTHER" id="PTHR47980">
    <property type="entry name" value="LD44762P"/>
    <property type="match status" value="1"/>
</dbReference>
<keyword evidence="4" id="KW-0342">GTP-binding</keyword>
<dbReference type="PRINTS" id="PR00449">
    <property type="entry name" value="RASTRNSFRMNG"/>
</dbReference>
<dbReference type="PROSITE" id="PS51419">
    <property type="entry name" value="RAB"/>
    <property type="match status" value="1"/>
</dbReference>
<dbReference type="SMART" id="SM00176">
    <property type="entry name" value="RAN"/>
    <property type="match status" value="1"/>
</dbReference>